<feature type="compositionally biased region" description="Basic and acidic residues" evidence="1">
    <location>
        <begin position="19"/>
        <end position="32"/>
    </location>
</feature>
<sequence length="106" mass="11270">MGGSLFGSKLFGASSTASTEEKKEQQKDEKDASAQPKTEQKVFGSGFGGNLSFATLAKSASGSIFDSANTQKAQAEFAAQAKSKAGVICFVIRLSWVIKFIDIFEF</sequence>
<evidence type="ECO:0000256" key="1">
    <source>
        <dbReference type="SAM" id="MobiDB-lite"/>
    </source>
</evidence>
<dbReference type="EMBL" id="KZ346760">
    <property type="protein sequence ID" value="PIO69158.1"/>
    <property type="molecule type" value="Genomic_DNA"/>
</dbReference>
<keyword evidence="3" id="KW-1185">Reference proteome</keyword>
<organism evidence="2 3">
    <name type="scientific">Teladorsagia circumcincta</name>
    <name type="common">Brown stomach worm</name>
    <name type="synonym">Ostertagia circumcincta</name>
    <dbReference type="NCBI Taxonomy" id="45464"/>
    <lineage>
        <taxon>Eukaryota</taxon>
        <taxon>Metazoa</taxon>
        <taxon>Ecdysozoa</taxon>
        <taxon>Nematoda</taxon>
        <taxon>Chromadorea</taxon>
        <taxon>Rhabditida</taxon>
        <taxon>Rhabditina</taxon>
        <taxon>Rhabditomorpha</taxon>
        <taxon>Strongyloidea</taxon>
        <taxon>Trichostrongylidae</taxon>
        <taxon>Teladorsagia</taxon>
    </lineage>
</organism>
<accession>A0A2G9UFY4</accession>
<dbReference type="Proteomes" id="UP000230423">
    <property type="component" value="Unassembled WGS sequence"/>
</dbReference>
<proteinExistence type="predicted"/>
<reference evidence="2 3" key="1">
    <citation type="submission" date="2015-09" db="EMBL/GenBank/DDBJ databases">
        <title>Draft genome of the parasitic nematode Teladorsagia circumcincta isolate WARC Sus (inbred).</title>
        <authorList>
            <person name="Mitreva M."/>
        </authorList>
    </citation>
    <scope>NUCLEOTIDE SEQUENCE [LARGE SCALE GENOMIC DNA]</scope>
    <source>
        <strain evidence="2 3">S</strain>
    </source>
</reference>
<gene>
    <name evidence="2" type="ORF">TELCIR_09031</name>
</gene>
<dbReference type="AlphaFoldDB" id="A0A2G9UFY4"/>
<feature type="region of interest" description="Disordered" evidence="1">
    <location>
        <begin position="1"/>
        <end position="43"/>
    </location>
</feature>
<name>A0A2G9UFY4_TELCI</name>
<protein>
    <submittedName>
        <fullName evidence="2">Uncharacterized protein</fullName>
    </submittedName>
</protein>
<evidence type="ECO:0000313" key="3">
    <source>
        <dbReference type="Proteomes" id="UP000230423"/>
    </source>
</evidence>
<evidence type="ECO:0000313" key="2">
    <source>
        <dbReference type="EMBL" id="PIO69158.1"/>
    </source>
</evidence>